<dbReference type="EMBL" id="JAIWYP010000015">
    <property type="protein sequence ID" value="KAH3702244.1"/>
    <property type="molecule type" value="Genomic_DNA"/>
</dbReference>
<comment type="caution">
    <text evidence="2">The sequence shown here is derived from an EMBL/GenBank/DDBJ whole genome shotgun (WGS) entry which is preliminary data.</text>
</comment>
<gene>
    <name evidence="2" type="ORF">DPMN_077252</name>
</gene>
<feature type="region of interest" description="Disordered" evidence="1">
    <location>
        <begin position="1"/>
        <end position="30"/>
    </location>
</feature>
<organism evidence="2 3">
    <name type="scientific">Dreissena polymorpha</name>
    <name type="common">Zebra mussel</name>
    <name type="synonym">Mytilus polymorpha</name>
    <dbReference type="NCBI Taxonomy" id="45954"/>
    <lineage>
        <taxon>Eukaryota</taxon>
        <taxon>Metazoa</taxon>
        <taxon>Spiralia</taxon>
        <taxon>Lophotrochozoa</taxon>
        <taxon>Mollusca</taxon>
        <taxon>Bivalvia</taxon>
        <taxon>Autobranchia</taxon>
        <taxon>Heteroconchia</taxon>
        <taxon>Euheterodonta</taxon>
        <taxon>Imparidentia</taxon>
        <taxon>Neoheterodontei</taxon>
        <taxon>Myida</taxon>
        <taxon>Dreissenoidea</taxon>
        <taxon>Dreissenidae</taxon>
        <taxon>Dreissena</taxon>
    </lineage>
</organism>
<feature type="compositionally biased region" description="Polar residues" evidence="1">
    <location>
        <begin position="8"/>
        <end position="22"/>
    </location>
</feature>
<keyword evidence="3" id="KW-1185">Reference proteome</keyword>
<dbReference type="Proteomes" id="UP000828390">
    <property type="component" value="Unassembled WGS sequence"/>
</dbReference>
<proteinExistence type="predicted"/>
<name>A0A9D4BN44_DREPO</name>
<evidence type="ECO:0000313" key="2">
    <source>
        <dbReference type="EMBL" id="KAH3702244.1"/>
    </source>
</evidence>
<protein>
    <submittedName>
        <fullName evidence="2">Uncharacterized protein</fullName>
    </submittedName>
</protein>
<reference evidence="2" key="2">
    <citation type="submission" date="2020-11" db="EMBL/GenBank/DDBJ databases">
        <authorList>
            <person name="McCartney M.A."/>
            <person name="Auch B."/>
            <person name="Kono T."/>
            <person name="Mallez S."/>
            <person name="Becker A."/>
            <person name="Gohl D.M."/>
            <person name="Silverstein K.A.T."/>
            <person name="Koren S."/>
            <person name="Bechman K.B."/>
            <person name="Herman A."/>
            <person name="Abrahante J.E."/>
            <person name="Garbe J."/>
        </authorList>
    </citation>
    <scope>NUCLEOTIDE SEQUENCE</scope>
    <source>
        <strain evidence="2">Duluth1</strain>
        <tissue evidence="2">Whole animal</tissue>
    </source>
</reference>
<dbReference type="AlphaFoldDB" id="A0A9D4BN44"/>
<reference evidence="2" key="1">
    <citation type="journal article" date="2019" name="bioRxiv">
        <title>The Genome of the Zebra Mussel, Dreissena polymorpha: A Resource for Invasive Species Research.</title>
        <authorList>
            <person name="McCartney M.A."/>
            <person name="Auch B."/>
            <person name="Kono T."/>
            <person name="Mallez S."/>
            <person name="Zhang Y."/>
            <person name="Obille A."/>
            <person name="Becker A."/>
            <person name="Abrahante J.E."/>
            <person name="Garbe J."/>
            <person name="Badalamenti J.P."/>
            <person name="Herman A."/>
            <person name="Mangelson H."/>
            <person name="Liachko I."/>
            <person name="Sullivan S."/>
            <person name="Sone E.D."/>
            <person name="Koren S."/>
            <person name="Silverstein K.A.T."/>
            <person name="Beckman K.B."/>
            <person name="Gohl D.M."/>
        </authorList>
    </citation>
    <scope>NUCLEOTIDE SEQUENCE</scope>
    <source>
        <strain evidence="2">Duluth1</strain>
        <tissue evidence="2">Whole animal</tissue>
    </source>
</reference>
<accession>A0A9D4BN44</accession>
<evidence type="ECO:0000256" key="1">
    <source>
        <dbReference type="SAM" id="MobiDB-lite"/>
    </source>
</evidence>
<evidence type="ECO:0000313" key="3">
    <source>
        <dbReference type="Proteomes" id="UP000828390"/>
    </source>
</evidence>
<sequence>MIEEMHQAQHSTLGEIAKNTSNETKHTRSNLQASLKTGVDTCIIHYPKLKLLHEALQYSSDKNKKKLLFIASWKCVEKLLQVDICLEENLDKLEHLILDHPIRDTGQYLSKLSGKWTWVQSSKTVTYHANTDIAQYLYRLENLGRNILSNYVFSVAGQSEHNAGCDGHVSNTVSGIFHNLSLQIVVS</sequence>